<dbReference type="HOGENOM" id="CLU_1754804_0_0_2"/>
<organism evidence="2 3">
    <name type="scientific">Thermococcus gammatolerans (strain DSM 15229 / JCM 11827 / EJ3)</name>
    <dbReference type="NCBI Taxonomy" id="593117"/>
    <lineage>
        <taxon>Archaea</taxon>
        <taxon>Methanobacteriati</taxon>
        <taxon>Methanobacteriota</taxon>
        <taxon>Thermococci</taxon>
        <taxon>Thermococcales</taxon>
        <taxon>Thermococcaceae</taxon>
        <taxon>Thermococcus</taxon>
    </lineage>
</organism>
<dbReference type="InterPro" id="IPR017140">
    <property type="entry name" value="ThermoDBP-RPs_arc"/>
</dbReference>
<keyword evidence="3" id="KW-1185">Reference proteome</keyword>
<reference evidence="2 3" key="1">
    <citation type="journal article" date="2007" name="Genome Biol.">
        <title>Genome analysis and genome-wide proteomics of Thermococcus gammatolerans, the most radioresistant organism known amongst the Archaea.</title>
        <authorList>
            <person name="Zivanovic Y."/>
            <person name="Armengaud J."/>
            <person name="Lagorce A."/>
            <person name="Leplat C."/>
            <person name="Guerin P."/>
            <person name="Dutertre M."/>
            <person name="Anthouard V."/>
            <person name="Forterre P."/>
            <person name="Wincker P."/>
            <person name="Confalonieri F."/>
        </authorList>
    </citation>
    <scope>NUCLEOTIDE SEQUENCE [LARGE SCALE GENOMIC DNA]</scope>
    <source>
        <strain evidence="3">DSM 15229 / JCM 11827 / EJ3</strain>
    </source>
</reference>
<protein>
    <recommendedName>
        <fullName evidence="4">DUF2258 domain-containing protein</fullName>
    </recommendedName>
</protein>
<dbReference type="eggNOG" id="arCOG03772">
    <property type="taxonomic scope" value="Archaea"/>
</dbReference>
<evidence type="ECO:0000313" key="3">
    <source>
        <dbReference type="Proteomes" id="UP000001488"/>
    </source>
</evidence>
<name>C5A5D1_THEGJ</name>
<evidence type="ECO:0000256" key="1">
    <source>
        <dbReference type="SAM" id="Coils"/>
    </source>
</evidence>
<dbReference type="EMBL" id="CP001398">
    <property type="protein sequence ID" value="ACS33443.1"/>
    <property type="molecule type" value="Genomic_DNA"/>
</dbReference>
<gene>
    <name evidence="2" type="ordered locus">TGAM_0941</name>
</gene>
<dbReference type="PATRIC" id="fig|593117.10.peg.935"/>
<sequence length="156" mass="18195">MNNLLVMAMKLSTGYVRASGYAHKVRRVLFALTRGKVDPKEVVRAAGELNQYIFERFQELGVDKADVVRITVPFEIQDGKIVWDYGSLNIEIYRRSEEEKLAKALEEVEEREKELEERISEIEETATRIKNLVEELLEKIERLKEEHTSLKLKAEE</sequence>
<dbReference type="STRING" id="593117.TGAM_0941"/>
<keyword evidence="1" id="KW-0175">Coiled coil</keyword>
<dbReference type="PaxDb" id="593117-TGAM_0941"/>
<accession>C5A5D1</accession>
<dbReference type="Pfam" id="PF10015">
    <property type="entry name" value="ThermoDBP-RP_arch"/>
    <property type="match status" value="1"/>
</dbReference>
<dbReference type="KEGG" id="tga:TGAM_0941"/>
<dbReference type="Proteomes" id="UP000001488">
    <property type="component" value="Chromosome"/>
</dbReference>
<feature type="coiled-coil region" evidence="1">
    <location>
        <begin position="94"/>
        <end position="153"/>
    </location>
</feature>
<proteinExistence type="predicted"/>
<dbReference type="AlphaFoldDB" id="C5A5D1"/>
<evidence type="ECO:0000313" key="2">
    <source>
        <dbReference type="EMBL" id="ACS33443.1"/>
    </source>
</evidence>
<evidence type="ECO:0008006" key="4">
    <source>
        <dbReference type="Google" id="ProtNLM"/>
    </source>
</evidence>